<feature type="compositionally biased region" description="Low complexity" evidence="1">
    <location>
        <begin position="28"/>
        <end position="64"/>
    </location>
</feature>
<evidence type="ECO:0000259" key="3">
    <source>
        <dbReference type="Pfam" id="PF12222"/>
    </source>
</evidence>
<reference evidence="5" key="1">
    <citation type="journal article" date="2019" name="Int. J. Syst. Evol. Microbiol.">
        <title>The Global Catalogue of Microorganisms (GCM) 10K type strain sequencing project: providing services to taxonomists for standard genome sequencing and annotation.</title>
        <authorList>
            <consortium name="The Broad Institute Genomics Platform"/>
            <consortium name="The Broad Institute Genome Sequencing Center for Infectious Disease"/>
            <person name="Wu L."/>
            <person name="Ma J."/>
        </authorList>
    </citation>
    <scope>NUCLEOTIDE SEQUENCE [LARGE SCALE GENOMIC DNA]</scope>
    <source>
        <strain evidence="5">JCM 17656</strain>
    </source>
</reference>
<accession>A0ABP6WFW4</accession>
<evidence type="ECO:0000256" key="2">
    <source>
        <dbReference type="SAM" id="SignalP"/>
    </source>
</evidence>
<feature type="region of interest" description="Disordered" evidence="1">
    <location>
        <begin position="28"/>
        <end position="91"/>
    </location>
</feature>
<keyword evidence="5" id="KW-1185">Reference proteome</keyword>
<dbReference type="PANTHER" id="PTHR31104">
    <property type="entry name" value="PEPTIDE-N4-(N-ACETYL-BETA-GLUCOSAMINYL)ASPARAGINE AMIDASE A PROTEIN"/>
    <property type="match status" value="1"/>
</dbReference>
<gene>
    <name evidence="4" type="ORF">GCM10022295_34420</name>
</gene>
<dbReference type="EMBL" id="BAABCE010000006">
    <property type="protein sequence ID" value="GAA3549529.1"/>
    <property type="molecule type" value="Genomic_DNA"/>
</dbReference>
<feature type="chain" id="PRO_5045946114" description="Peptide N-acetyl-beta-D-glucosaminyl asparaginase amidase A N-terminal domain-containing protein" evidence="2">
    <location>
        <begin position="29"/>
        <end position="564"/>
    </location>
</feature>
<evidence type="ECO:0000256" key="1">
    <source>
        <dbReference type="SAM" id="MobiDB-lite"/>
    </source>
</evidence>
<feature type="domain" description="Peptide N-acetyl-beta-D-glucosaminyl asparaginase amidase A N-terminal" evidence="3">
    <location>
        <begin position="90"/>
        <end position="375"/>
    </location>
</feature>
<feature type="signal peptide" evidence="2">
    <location>
        <begin position="1"/>
        <end position="28"/>
    </location>
</feature>
<keyword evidence="2" id="KW-0732">Signal</keyword>
<evidence type="ECO:0000313" key="5">
    <source>
        <dbReference type="Proteomes" id="UP001500707"/>
    </source>
</evidence>
<dbReference type="Proteomes" id="UP001500707">
    <property type="component" value="Unassembled WGS sequence"/>
</dbReference>
<evidence type="ECO:0000313" key="4">
    <source>
        <dbReference type="EMBL" id="GAA3549529.1"/>
    </source>
</evidence>
<dbReference type="InterPro" id="IPR021102">
    <property type="entry name" value="PNGase_A"/>
</dbReference>
<dbReference type="Pfam" id="PF12222">
    <property type="entry name" value="PNGaseA"/>
    <property type="match status" value="1"/>
</dbReference>
<protein>
    <recommendedName>
        <fullName evidence="3">Peptide N-acetyl-beta-D-glucosaminyl asparaginase amidase A N-terminal domain-containing protein</fullName>
    </recommendedName>
</protein>
<dbReference type="InterPro" id="IPR056948">
    <property type="entry name" value="PNGaseA_N"/>
</dbReference>
<dbReference type="RefSeq" id="WP_428838449.1">
    <property type="nucleotide sequence ID" value="NZ_BAABCE010000006.1"/>
</dbReference>
<sequence length="564" mass="61105">MKRRIVMSMLAGATLLASTLLGASPAPAAESAEPAAESAEPSVEFAGSAAESAGPAAEKAAQPADVPAEFGTDWHDPVTAAPPVTRPSGKSCQVTVAEAQFRDFTPYKGTYSPPDGCGDRWSKVVLRMDGKVKGRQYDRLGYLHIGGVEIFRTSTPEPSPDGIEWSVEKDVTRYSDTFRGDRDVEMLIGNVVDDTYTGVIDVKVTLTFYAGRPADNPDRVLTLRDGTLTTPRNSERIVAEVYATGSGGGCEEFWYLAAPDPAPYSCKAAGGPYREVQIEVDGQLAGIAAPFPHVWTGGWSNPFLWYVIPGPRAFDVKPIEYDLTPFAGLLNDGRPHRVEVSVVGVPEGQSGWSAPVNVLVWQDAERAHVTGNLTVHRTGDLANSSTYTPGSEHRVDTRGGHRLTVAGYVDTSHGRVTTTVRRSLANDSAHRWTDGENLDALDATWTDDRSVTVDGRGPARTTRTQLTYTMDGSIVIGADDRLRTVLTLGDRASVVTTRDGRRTHWSRVDDTYTGDAAWTLNVPRDQRRAVGTTSERYRAYGSDGCHDRSLTSVQGVLTEDRIRC</sequence>
<proteinExistence type="predicted"/>
<name>A0ABP6WFW4_9ACTN</name>
<organism evidence="4 5">
    <name type="scientific">Streptomyces osmaniensis</name>
    <dbReference type="NCBI Taxonomy" id="593134"/>
    <lineage>
        <taxon>Bacteria</taxon>
        <taxon>Bacillati</taxon>
        <taxon>Actinomycetota</taxon>
        <taxon>Actinomycetes</taxon>
        <taxon>Kitasatosporales</taxon>
        <taxon>Streptomycetaceae</taxon>
        <taxon>Streptomyces</taxon>
    </lineage>
</organism>
<comment type="caution">
    <text evidence="4">The sequence shown here is derived from an EMBL/GenBank/DDBJ whole genome shotgun (WGS) entry which is preliminary data.</text>
</comment>